<dbReference type="Proteomes" id="UP000723463">
    <property type="component" value="Unassembled WGS sequence"/>
</dbReference>
<keyword evidence="3" id="KW-1185">Reference proteome</keyword>
<dbReference type="Gene3D" id="1.20.1280.50">
    <property type="match status" value="1"/>
</dbReference>
<evidence type="ECO:0000313" key="3">
    <source>
        <dbReference type="Proteomes" id="UP000723463"/>
    </source>
</evidence>
<organism evidence="2 3">
    <name type="scientific">Mortierella hygrophila</name>
    <dbReference type="NCBI Taxonomy" id="979708"/>
    <lineage>
        <taxon>Eukaryota</taxon>
        <taxon>Fungi</taxon>
        <taxon>Fungi incertae sedis</taxon>
        <taxon>Mucoromycota</taxon>
        <taxon>Mortierellomycotina</taxon>
        <taxon>Mortierellomycetes</taxon>
        <taxon>Mortierellales</taxon>
        <taxon>Mortierellaceae</taxon>
        <taxon>Mortierella</taxon>
    </lineage>
</organism>
<dbReference type="InterPro" id="IPR036047">
    <property type="entry name" value="F-box-like_dom_sf"/>
</dbReference>
<name>A0A9P6EXN7_9FUNG</name>
<protein>
    <recommendedName>
        <fullName evidence="1">F-box domain-containing protein</fullName>
    </recommendedName>
</protein>
<dbReference type="CDD" id="cd09917">
    <property type="entry name" value="F-box_SF"/>
    <property type="match status" value="1"/>
</dbReference>
<gene>
    <name evidence="2" type="ORF">EC957_007711</name>
</gene>
<dbReference type="PROSITE" id="PS50181">
    <property type="entry name" value="FBOX"/>
    <property type="match status" value="1"/>
</dbReference>
<proteinExistence type="predicted"/>
<sequence length="195" mass="22387">MSTKRKSQLRTHDQIDRRAPPEIWEQIFNYLYPSQLSRVSMVNKNLNVIVCSLEVWPRMFYAAHGPKAQLRPLMCIPKAKSSYMMFMCAWSLHVCERCFGLTGYNAGNVYMLPLPISVILPRRSTDAIKYMGDRFDPNWTIRMCLPCRQSHLSDLEEPVPPHVVNCQVGWDTVGQLVEDFVEKAVFAGIVLAALH</sequence>
<evidence type="ECO:0000259" key="1">
    <source>
        <dbReference type="PROSITE" id="PS50181"/>
    </source>
</evidence>
<reference evidence="2" key="1">
    <citation type="journal article" date="2020" name="Fungal Divers.">
        <title>Resolving the Mortierellaceae phylogeny through synthesis of multi-gene phylogenetics and phylogenomics.</title>
        <authorList>
            <person name="Vandepol N."/>
            <person name="Liber J."/>
            <person name="Desiro A."/>
            <person name="Na H."/>
            <person name="Kennedy M."/>
            <person name="Barry K."/>
            <person name="Grigoriev I.V."/>
            <person name="Miller A.N."/>
            <person name="O'Donnell K."/>
            <person name="Stajich J.E."/>
            <person name="Bonito G."/>
        </authorList>
    </citation>
    <scope>NUCLEOTIDE SEQUENCE</scope>
    <source>
        <strain evidence="2">NRRL 2591</strain>
    </source>
</reference>
<feature type="domain" description="F-box" evidence="1">
    <location>
        <begin position="20"/>
        <end position="59"/>
    </location>
</feature>
<comment type="caution">
    <text evidence="2">The sequence shown here is derived from an EMBL/GenBank/DDBJ whole genome shotgun (WGS) entry which is preliminary data.</text>
</comment>
<dbReference type="EMBL" id="JAAAXW010000367">
    <property type="protein sequence ID" value="KAF9537744.1"/>
    <property type="molecule type" value="Genomic_DNA"/>
</dbReference>
<dbReference type="AlphaFoldDB" id="A0A9P6EXN7"/>
<dbReference type="InterPro" id="IPR001810">
    <property type="entry name" value="F-box_dom"/>
</dbReference>
<accession>A0A9P6EXN7</accession>
<evidence type="ECO:0000313" key="2">
    <source>
        <dbReference type="EMBL" id="KAF9537744.1"/>
    </source>
</evidence>
<dbReference type="Pfam" id="PF12937">
    <property type="entry name" value="F-box-like"/>
    <property type="match status" value="1"/>
</dbReference>
<dbReference type="SUPFAM" id="SSF81383">
    <property type="entry name" value="F-box domain"/>
    <property type="match status" value="1"/>
</dbReference>